<protein>
    <submittedName>
        <fullName evidence="1">Uncharacterized protein</fullName>
    </submittedName>
</protein>
<accession>A0A1G7RCZ4</accession>
<dbReference type="Proteomes" id="UP000198923">
    <property type="component" value="Unassembled WGS sequence"/>
</dbReference>
<proteinExistence type="predicted"/>
<organism evidence="1 2">
    <name type="scientific">Sinosporangium album</name>
    <dbReference type="NCBI Taxonomy" id="504805"/>
    <lineage>
        <taxon>Bacteria</taxon>
        <taxon>Bacillati</taxon>
        <taxon>Actinomycetota</taxon>
        <taxon>Actinomycetes</taxon>
        <taxon>Streptosporangiales</taxon>
        <taxon>Streptosporangiaceae</taxon>
        <taxon>Sinosporangium</taxon>
    </lineage>
</organism>
<dbReference type="AlphaFoldDB" id="A0A1G7RCZ4"/>
<gene>
    <name evidence="1" type="ORF">SAMN05421505_101357</name>
</gene>
<evidence type="ECO:0000313" key="1">
    <source>
        <dbReference type="EMBL" id="SDG08666.1"/>
    </source>
</evidence>
<dbReference type="EMBL" id="FNCN01000001">
    <property type="protein sequence ID" value="SDG08666.1"/>
    <property type="molecule type" value="Genomic_DNA"/>
</dbReference>
<reference evidence="1 2" key="1">
    <citation type="submission" date="2016-10" db="EMBL/GenBank/DDBJ databases">
        <authorList>
            <person name="de Groot N.N."/>
        </authorList>
    </citation>
    <scope>NUCLEOTIDE SEQUENCE [LARGE SCALE GENOMIC DNA]</scope>
    <source>
        <strain evidence="1 2">CPCC 201354</strain>
    </source>
</reference>
<evidence type="ECO:0000313" key="2">
    <source>
        <dbReference type="Proteomes" id="UP000198923"/>
    </source>
</evidence>
<sequence>MAYIYELADEGMLYYHDGELIGTLGAIEEFQDYTSDLEVGWDVGLQVTVESFLTLAGRITGRFLDRDWFAASRVLYRVPRDAWSR</sequence>
<name>A0A1G7RCZ4_9ACTN</name>
<keyword evidence="2" id="KW-1185">Reference proteome</keyword>